<dbReference type="SUPFAM" id="SSF53850">
    <property type="entry name" value="Periplasmic binding protein-like II"/>
    <property type="match status" value="1"/>
</dbReference>
<dbReference type="Pfam" id="PF03466">
    <property type="entry name" value="LysR_substrate"/>
    <property type="match status" value="1"/>
</dbReference>
<evidence type="ECO:0000259" key="5">
    <source>
        <dbReference type="PROSITE" id="PS50931"/>
    </source>
</evidence>
<dbReference type="GO" id="GO:0006351">
    <property type="term" value="P:DNA-templated transcription"/>
    <property type="evidence" value="ECO:0007669"/>
    <property type="project" value="TreeGrafter"/>
</dbReference>
<dbReference type="Pfam" id="PF00126">
    <property type="entry name" value="HTH_1"/>
    <property type="match status" value="1"/>
</dbReference>
<accession>A0A7Y9IWE3</accession>
<keyword evidence="3 6" id="KW-0238">DNA-binding</keyword>
<dbReference type="FunFam" id="1.10.10.10:FF:000001">
    <property type="entry name" value="LysR family transcriptional regulator"/>
    <property type="match status" value="1"/>
</dbReference>
<dbReference type="InterPro" id="IPR000847">
    <property type="entry name" value="LysR_HTH_N"/>
</dbReference>
<dbReference type="InterPro" id="IPR036388">
    <property type="entry name" value="WH-like_DNA-bd_sf"/>
</dbReference>
<keyword evidence="4" id="KW-0804">Transcription</keyword>
<protein>
    <submittedName>
        <fullName evidence="6">DNA-binding transcriptional LysR family regulator</fullName>
    </submittedName>
</protein>
<keyword evidence="7" id="KW-1185">Reference proteome</keyword>
<dbReference type="EMBL" id="JACBYR010000001">
    <property type="protein sequence ID" value="NYE84306.1"/>
    <property type="molecule type" value="Genomic_DNA"/>
</dbReference>
<evidence type="ECO:0000313" key="7">
    <source>
        <dbReference type="Proteomes" id="UP000542125"/>
    </source>
</evidence>
<comment type="caution">
    <text evidence="6">The sequence shown here is derived from an EMBL/GenBank/DDBJ whole genome shotgun (WGS) entry which is preliminary data.</text>
</comment>
<dbReference type="InterPro" id="IPR005119">
    <property type="entry name" value="LysR_subst-bd"/>
</dbReference>
<dbReference type="Proteomes" id="UP000542125">
    <property type="component" value="Unassembled WGS sequence"/>
</dbReference>
<dbReference type="Gene3D" id="3.40.190.290">
    <property type="match status" value="1"/>
</dbReference>
<proteinExistence type="inferred from homology"/>
<dbReference type="RefSeq" id="WP_179588005.1">
    <property type="nucleotide sequence ID" value="NZ_JACBYR010000001.1"/>
</dbReference>
<evidence type="ECO:0000256" key="3">
    <source>
        <dbReference type="ARBA" id="ARBA00023125"/>
    </source>
</evidence>
<evidence type="ECO:0000313" key="6">
    <source>
        <dbReference type="EMBL" id="NYE84306.1"/>
    </source>
</evidence>
<dbReference type="GO" id="GO:0003700">
    <property type="term" value="F:DNA-binding transcription factor activity"/>
    <property type="evidence" value="ECO:0007669"/>
    <property type="project" value="InterPro"/>
</dbReference>
<dbReference type="SUPFAM" id="SSF46785">
    <property type="entry name" value="Winged helix' DNA-binding domain"/>
    <property type="match status" value="1"/>
</dbReference>
<feature type="domain" description="HTH lysR-type" evidence="5">
    <location>
        <begin position="2"/>
        <end position="59"/>
    </location>
</feature>
<keyword evidence="2" id="KW-0805">Transcription regulation</keyword>
<name>A0A7Y9IWE3_9BURK</name>
<sequence>MLDLNDLYYFAAVVRHGGFAAAGRALNVPKSNLSRRIARLEQTLGVRLLERSTRRLVVTEIGQEFHGHCQQMIAQAEAAEEATQRMRGDPHGLVRLACPPGLAPQLSRILPKFLSQYRNVRVQVVVSNRRVDLVEERIDVALRARRRVDLDPNLVTKVVGENRAGLVAAPAFVASYPPIDHPKDLAGVPTLSMEEVSQHDQWPLFGPDEAAYTVQHEPRVGCSDFPLLLQAAIAGLGVALLPENLSAEAVASGRLVQVLPGWYTDLTVLHIVFTSRRGLLPAVRTFVDFLAAELPKVPWESAIRVSPELQ</sequence>
<dbReference type="Gene3D" id="1.10.10.10">
    <property type="entry name" value="Winged helix-like DNA-binding domain superfamily/Winged helix DNA-binding domain"/>
    <property type="match status" value="1"/>
</dbReference>
<dbReference type="InterPro" id="IPR058163">
    <property type="entry name" value="LysR-type_TF_proteobact-type"/>
</dbReference>
<evidence type="ECO:0000256" key="1">
    <source>
        <dbReference type="ARBA" id="ARBA00009437"/>
    </source>
</evidence>
<comment type="similarity">
    <text evidence="1">Belongs to the LysR transcriptional regulatory family.</text>
</comment>
<dbReference type="InterPro" id="IPR036390">
    <property type="entry name" value="WH_DNA-bd_sf"/>
</dbReference>
<evidence type="ECO:0000256" key="4">
    <source>
        <dbReference type="ARBA" id="ARBA00023163"/>
    </source>
</evidence>
<dbReference type="AlphaFoldDB" id="A0A7Y9IWE3"/>
<dbReference type="PANTHER" id="PTHR30537:SF31">
    <property type="entry name" value="TRANSCRIPTIONAL REGULATOR, LYSR FAMILY"/>
    <property type="match status" value="1"/>
</dbReference>
<evidence type="ECO:0000256" key="2">
    <source>
        <dbReference type="ARBA" id="ARBA00023015"/>
    </source>
</evidence>
<organism evidence="6 7">
    <name type="scientific">Pigmentiphaga litoralis</name>
    <dbReference type="NCBI Taxonomy" id="516702"/>
    <lineage>
        <taxon>Bacteria</taxon>
        <taxon>Pseudomonadati</taxon>
        <taxon>Pseudomonadota</taxon>
        <taxon>Betaproteobacteria</taxon>
        <taxon>Burkholderiales</taxon>
        <taxon>Alcaligenaceae</taxon>
        <taxon>Pigmentiphaga</taxon>
    </lineage>
</organism>
<dbReference type="PANTHER" id="PTHR30537">
    <property type="entry name" value="HTH-TYPE TRANSCRIPTIONAL REGULATOR"/>
    <property type="match status" value="1"/>
</dbReference>
<dbReference type="GO" id="GO:0043565">
    <property type="term" value="F:sequence-specific DNA binding"/>
    <property type="evidence" value="ECO:0007669"/>
    <property type="project" value="TreeGrafter"/>
</dbReference>
<reference evidence="6 7" key="1">
    <citation type="submission" date="2020-07" db="EMBL/GenBank/DDBJ databases">
        <title>Genomic Encyclopedia of Type Strains, Phase IV (KMG-V): Genome sequencing to study the core and pangenomes of soil and plant-associated prokaryotes.</title>
        <authorList>
            <person name="Whitman W."/>
        </authorList>
    </citation>
    <scope>NUCLEOTIDE SEQUENCE [LARGE SCALE GENOMIC DNA]</scope>
    <source>
        <strain evidence="6 7">SAS40</strain>
    </source>
</reference>
<gene>
    <name evidence="6" type="ORF">FHW18_003577</name>
</gene>
<dbReference type="PROSITE" id="PS50931">
    <property type="entry name" value="HTH_LYSR"/>
    <property type="match status" value="1"/>
</dbReference>